<sequence length="82" mass="9904">MKLFLLLLHKSLWNSFKDRFFQAQPNAAALESECKSRTKSHYHQARNKLFYAKTKIISEKTKFDMQKWQNKRKNIPKWGEKS</sequence>
<evidence type="ECO:0000313" key="1">
    <source>
        <dbReference type="EMBL" id="EEX72676.1"/>
    </source>
</evidence>
<dbReference type="EMBL" id="ACIJ02000007">
    <property type="protein sequence ID" value="EEX72676.1"/>
    <property type="molecule type" value="Genomic_DNA"/>
</dbReference>
<gene>
    <name evidence="1" type="ORF">GCWU000325_00337</name>
</gene>
<protein>
    <submittedName>
        <fullName evidence="1">Uncharacterized protein</fullName>
    </submittedName>
</protein>
<dbReference type="Proteomes" id="UP000003460">
    <property type="component" value="Unassembled WGS sequence"/>
</dbReference>
<name>C9LDR5_9BACT</name>
<proteinExistence type="predicted"/>
<keyword evidence="2" id="KW-1185">Reference proteome</keyword>
<organism evidence="1 2">
    <name type="scientific">Alloprevotella tannerae ATCC 51259</name>
    <dbReference type="NCBI Taxonomy" id="626522"/>
    <lineage>
        <taxon>Bacteria</taxon>
        <taxon>Pseudomonadati</taxon>
        <taxon>Bacteroidota</taxon>
        <taxon>Bacteroidia</taxon>
        <taxon>Bacteroidales</taxon>
        <taxon>Prevotellaceae</taxon>
        <taxon>Alloprevotella</taxon>
    </lineage>
</organism>
<comment type="caution">
    <text evidence="1">The sequence shown here is derived from an EMBL/GenBank/DDBJ whole genome shotgun (WGS) entry which is preliminary data.</text>
</comment>
<dbReference type="HOGENOM" id="CLU_2808887_0_0_10"/>
<dbReference type="AlphaFoldDB" id="C9LDR5"/>
<reference evidence="1" key="1">
    <citation type="submission" date="2009-09" db="EMBL/GenBank/DDBJ databases">
        <authorList>
            <person name="Weinstock G."/>
            <person name="Sodergren E."/>
            <person name="Clifton S."/>
            <person name="Fulton L."/>
            <person name="Fulton B."/>
            <person name="Courtney L."/>
            <person name="Fronick C."/>
            <person name="Harrison M."/>
            <person name="Strong C."/>
            <person name="Farmer C."/>
            <person name="Delahaunty K."/>
            <person name="Markovic C."/>
            <person name="Hall O."/>
            <person name="Minx P."/>
            <person name="Tomlinson C."/>
            <person name="Mitreva M."/>
            <person name="Nelson J."/>
            <person name="Hou S."/>
            <person name="Wollam A."/>
            <person name="Pepin K.H."/>
            <person name="Johnson M."/>
            <person name="Bhonagiri V."/>
            <person name="Nash W.E."/>
            <person name="Warren W."/>
            <person name="Chinwalla A."/>
            <person name="Mardis E.R."/>
            <person name="Wilson R.K."/>
        </authorList>
    </citation>
    <scope>NUCLEOTIDE SEQUENCE [LARGE SCALE GENOMIC DNA]</scope>
    <source>
        <strain evidence="1">ATCC 51259</strain>
    </source>
</reference>
<accession>C9LDR5</accession>
<evidence type="ECO:0000313" key="2">
    <source>
        <dbReference type="Proteomes" id="UP000003460"/>
    </source>
</evidence>